<organism evidence="1">
    <name type="scientific">Octopus bimaculoides</name>
    <name type="common">California two-spotted octopus</name>
    <dbReference type="NCBI Taxonomy" id="37653"/>
    <lineage>
        <taxon>Eukaryota</taxon>
        <taxon>Metazoa</taxon>
        <taxon>Spiralia</taxon>
        <taxon>Lophotrochozoa</taxon>
        <taxon>Mollusca</taxon>
        <taxon>Cephalopoda</taxon>
        <taxon>Coleoidea</taxon>
        <taxon>Octopodiformes</taxon>
        <taxon>Octopoda</taxon>
        <taxon>Incirrata</taxon>
        <taxon>Octopodidae</taxon>
        <taxon>Octopus</taxon>
    </lineage>
</organism>
<name>A0A0L8GB90_OCTBM</name>
<gene>
    <name evidence="1" type="ORF">OCBIM_22036455mg</name>
</gene>
<sequence>MKSVNTIQRNFRGMYIKKKTTFNLKSQVLFFSDFFKIQFDSFVPKSLSYLYKGLKKKLLV</sequence>
<evidence type="ECO:0000313" key="1">
    <source>
        <dbReference type="EMBL" id="KOF74302.1"/>
    </source>
</evidence>
<dbReference type="EMBL" id="KQ422770">
    <property type="protein sequence ID" value="KOF74302.1"/>
    <property type="molecule type" value="Genomic_DNA"/>
</dbReference>
<reference evidence="1" key="1">
    <citation type="submission" date="2015-07" db="EMBL/GenBank/DDBJ databases">
        <title>MeaNS - Measles Nucleotide Surveillance Program.</title>
        <authorList>
            <person name="Tran T."/>
            <person name="Druce J."/>
        </authorList>
    </citation>
    <scope>NUCLEOTIDE SEQUENCE</scope>
    <source>
        <strain evidence="1">UCB-OBI-ISO-001</strain>
        <tissue evidence="1">Gonad</tissue>
    </source>
</reference>
<accession>A0A0L8GB90</accession>
<proteinExistence type="predicted"/>
<protein>
    <submittedName>
        <fullName evidence="1">Uncharacterized protein</fullName>
    </submittedName>
</protein>
<dbReference type="AlphaFoldDB" id="A0A0L8GB90"/>